<comment type="caution">
    <text evidence="1">The sequence shown here is derived from an EMBL/GenBank/DDBJ whole genome shotgun (WGS) entry which is preliminary data.</text>
</comment>
<evidence type="ECO:0000313" key="2">
    <source>
        <dbReference type="Proteomes" id="UP001174909"/>
    </source>
</evidence>
<organism evidence="1 2">
    <name type="scientific">Geodia barretti</name>
    <name type="common">Barrett's horny sponge</name>
    <dbReference type="NCBI Taxonomy" id="519541"/>
    <lineage>
        <taxon>Eukaryota</taxon>
        <taxon>Metazoa</taxon>
        <taxon>Porifera</taxon>
        <taxon>Demospongiae</taxon>
        <taxon>Heteroscleromorpha</taxon>
        <taxon>Tetractinellida</taxon>
        <taxon>Astrophorina</taxon>
        <taxon>Geodiidae</taxon>
        <taxon>Geodia</taxon>
    </lineage>
</organism>
<sequence length="40" mass="4543">MPAEETLILQCLLCKWSEELMKKKGGPATSWTMSRCQSRA</sequence>
<dbReference type="EMBL" id="CASHTH010001933">
    <property type="protein sequence ID" value="CAI8022066.1"/>
    <property type="molecule type" value="Genomic_DNA"/>
</dbReference>
<keyword evidence="2" id="KW-1185">Reference proteome</keyword>
<protein>
    <submittedName>
        <fullName evidence="1">Uncharacterized protein</fullName>
    </submittedName>
</protein>
<accession>A0AA35S4J8</accession>
<reference evidence="1" key="1">
    <citation type="submission" date="2023-03" db="EMBL/GenBank/DDBJ databases">
        <authorList>
            <person name="Steffen K."/>
            <person name="Cardenas P."/>
        </authorList>
    </citation>
    <scope>NUCLEOTIDE SEQUENCE</scope>
</reference>
<dbReference type="Proteomes" id="UP001174909">
    <property type="component" value="Unassembled WGS sequence"/>
</dbReference>
<proteinExistence type="predicted"/>
<name>A0AA35S4J8_GEOBA</name>
<gene>
    <name evidence="1" type="ORF">GBAR_LOCUS12984</name>
</gene>
<dbReference type="AlphaFoldDB" id="A0AA35S4J8"/>
<evidence type="ECO:0000313" key="1">
    <source>
        <dbReference type="EMBL" id="CAI8022066.1"/>
    </source>
</evidence>